<evidence type="ECO:0000313" key="7">
    <source>
        <dbReference type="Proteomes" id="UP000054007"/>
    </source>
</evidence>
<dbReference type="GO" id="GO:0005634">
    <property type="term" value="C:nucleus"/>
    <property type="evidence" value="ECO:0007669"/>
    <property type="project" value="UniProtKB-SubCell"/>
</dbReference>
<dbReference type="PANTHER" id="PTHR31250:SF27">
    <property type="entry name" value="IQ DOMAIN-CONTAINING PROTEIN IQM5"/>
    <property type="match status" value="1"/>
</dbReference>
<organism evidence="6 7">
    <name type="scientific">Cylindrobasidium torrendii FP15055 ss-10</name>
    <dbReference type="NCBI Taxonomy" id="1314674"/>
    <lineage>
        <taxon>Eukaryota</taxon>
        <taxon>Fungi</taxon>
        <taxon>Dikarya</taxon>
        <taxon>Basidiomycota</taxon>
        <taxon>Agaricomycotina</taxon>
        <taxon>Agaricomycetes</taxon>
        <taxon>Agaricomycetidae</taxon>
        <taxon>Agaricales</taxon>
        <taxon>Marasmiineae</taxon>
        <taxon>Physalacriaceae</taxon>
        <taxon>Cylindrobasidium</taxon>
    </lineage>
</organism>
<evidence type="ECO:0000256" key="1">
    <source>
        <dbReference type="ARBA" id="ARBA00004123"/>
    </source>
</evidence>
<evidence type="ECO:0000313" key="6">
    <source>
        <dbReference type="EMBL" id="KIY65136.1"/>
    </source>
</evidence>
<accession>A0A0D7B6I3</accession>
<evidence type="ECO:0000256" key="3">
    <source>
        <dbReference type="ARBA" id="ARBA00022490"/>
    </source>
</evidence>
<dbReference type="GO" id="GO:0005737">
    <property type="term" value="C:cytoplasm"/>
    <property type="evidence" value="ECO:0007669"/>
    <property type="project" value="UniProtKB-SubCell"/>
</dbReference>
<dbReference type="PANTHER" id="PTHR31250">
    <property type="entry name" value="IQ DOMAIN-CONTAINING PROTEIN IQM3"/>
    <property type="match status" value="1"/>
</dbReference>
<reference evidence="6 7" key="1">
    <citation type="journal article" date="2015" name="Fungal Genet. Biol.">
        <title>Evolution of novel wood decay mechanisms in Agaricales revealed by the genome sequences of Fistulina hepatica and Cylindrobasidium torrendii.</title>
        <authorList>
            <person name="Floudas D."/>
            <person name="Held B.W."/>
            <person name="Riley R."/>
            <person name="Nagy L.G."/>
            <person name="Koehler G."/>
            <person name="Ransdell A.S."/>
            <person name="Younus H."/>
            <person name="Chow J."/>
            <person name="Chiniquy J."/>
            <person name="Lipzen A."/>
            <person name="Tritt A."/>
            <person name="Sun H."/>
            <person name="Haridas S."/>
            <person name="LaButti K."/>
            <person name="Ohm R.A."/>
            <person name="Kues U."/>
            <person name="Blanchette R.A."/>
            <person name="Grigoriev I.V."/>
            <person name="Minto R.E."/>
            <person name="Hibbett D.S."/>
        </authorList>
    </citation>
    <scope>NUCLEOTIDE SEQUENCE [LARGE SCALE GENOMIC DNA]</scope>
    <source>
        <strain evidence="6 7">FP15055 ss-10</strain>
    </source>
</reference>
<protein>
    <submittedName>
        <fullName evidence="6">Uncharacterized protein</fullName>
    </submittedName>
</protein>
<dbReference type="Proteomes" id="UP000054007">
    <property type="component" value="Unassembled WGS sequence"/>
</dbReference>
<comment type="subcellular location">
    <subcellularLocation>
        <location evidence="2">Cytoplasm</location>
    </subcellularLocation>
    <subcellularLocation>
        <location evidence="1">Nucleus</location>
    </subcellularLocation>
</comment>
<evidence type="ECO:0000256" key="5">
    <source>
        <dbReference type="SAM" id="MobiDB-lite"/>
    </source>
</evidence>
<gene>
    <name evidence="6" type="ORF">CYLTODRAFT_357304</name>
</gene>
<proteinExistence type="predicted"/>
<feature type="non-terminal residue" evidence="6">
    <location>
        <position position="1"/>
    </location>
</feature>
<dbReference type="OrthoDB" id="7344096at2759"/>
<keyword evidence="7" id="KW-1185">Reference proteome</keyword>
<dbReference type="STRING" id="1314674.A0A0D7B6I3"/>
<keyword evidence="3" id="KW-0963">Cytoplasm</keyword>
<name>A0A0D7B6I3_9AGAR</name>
<dbReference type="InterPro" id="IPR044159">
    <property type="entry name" value="IQM"/>
</dbReference>
<sequence>QMNRAGALKGKNSPKQRWQRAAFFARRLQDGNETLDDAGVPHEETGARLKNMETQHWLELIDGKHRYGANREYLSTEQRLNYLVSIDSKGKLRWSKNNELVDTTAGRWKDSGDGAGIVPEDVPVSGTRPAGPTQRTSFSSSASSLSSSDDSAAAHYAGEKKGRNPVSKAFHRYFTLKGIFGKLLRKTIRKNTWIYVTVTHYRQVNILIGIKGMRDGLTERSSQHFEHFLDVLKERGVDMHRAEVSKAYAALWGSVLFPISFCAALTIGQNRTFGQVPEEGEGGGK</sequence>
<evidence type="ECO:0000256" key="4">
    <source>
        <dbReference type="ARBA" id="ARBA00023242"/>
    </source>
</evidence>
<feature type="region of interest" description="Disordered" evidence="5">
    <location>
        <begin position="111"/>
        <end position="160"/>
    </location>
</feature>
<dbReference type="EMBL" id="KN880603">
    <property type="protein sequence ID" value="KIY65136.1"/>
    <property type="molecule type" value="Genomic_DNA"/>
</dbReference>
<evidence type="ECO:0000256" key="2">
    <source>
        <dbReference type="ARBA" id="ARBA00004496"/>
    </source>
</evidence>
<keyword evidence="4" id="KW-0539">Nucleus</keyword>
<dbReference type="AlphaFoldDB" id="A0A0D7B6I3"/>
<feature type="compositionally biased region" description="Low complexity" evidence="5">
    <location>
        <begin position="137"/>
        <end position="154"/>
    </location>
</feature>